<evidence type="ECO:0000259" key="12">
    <source>
        <dbReference type="PROSITE" id="PS51671"/>
    </source>
</evidence>
<dbReference type="PANTHER" id="PTHR44329">
    <property type="entry name" value="SERINE/THREONINE-PROTEIN KINASE TNNI3K-RELATED"/>
    <property type="match status" value="1"/>
</dbReference>
<keyword evidence="3" id="KW-0723">Serine/threonine-protein kinase</keyword>
<dbReference type="InterPro" id="IPR008271">
    <property type="entry name" value="Ser/Thr_kinase_AS"/>
</dbReference>
<dbReference type="Pfam" id="PF07714">
    <property type="entry name" value="PK_Tyr_Ser-Thr"/>
    <property type="match status" value="1"/>
</dbReference>
<dbReference type="Gene3D" id="1.10.510.10">
    <property type="entry name" value="Transferase(Phosphotransferase) domain 1"/>
    <property type="match status" value="1"/>
</dbReference>
<dbReference type="OrthoDB" id="4062651at2759"/>
<evidence type="ECO:0000259" key="11">
    <source>
        <dbReference type="PROSITE" id="PS50011"/>
    </source>
</evidence>
<evidence type="ECO:0000313" key="14">
    <source>
        <dbReference type="Proteomes" id="UP001151287"/>
    </source>
</evidence>
<evidence type="ECO:0000256" key="2">
    <source>
        <dbReference type="ARBA" id="ARBA00012513"/>
    </source>
</evidence>
<dbReference type="Gene3D" id="3.30.200.20">
    <property type="entry name" value="Phosphorylase Kinase, domain 1"/>
    <property type="match status" value="1"/>
</dbReference>
<dbReference type="SUPFAM" id="SSF56112">
    <property type="entry name" value="Protein kinase-like (PK-like)"/>
    <property type="match status" value="1"/>
</dbReference>
<feature type="region of interest" description="Disordered" evidence="10">
    <location>
        <begin position="1"/>
        <end position="22"/>
    </location>
</feature>
<dbReference type="InterPro" id="IPR000719">
    <property type="entry name" value="Prot_kinase_dom"/>
</dbReference>
<proteinExistence type="inferred from homology"/>
<evidence type="ECO:0000256" key="3">
    <source>
        <dbReference type="ARBA" id="ARBA00022527"/>
    </source>
</evidence>
<dbReference type="FunFam" id="3.30.200.20:FF:000060">
    <property type="entry name" value="Serine/threonine-protein kinase isoform 1"/>
    <property type="match status" value="1"/>
</dbReference>
<dbReference type="PROSITE" id="PS51671">
    <property type="entry name" value="ACT"/>
    <property type="match status" value="1"/>
</dbReference>
<evidence type="ECO:0000313" key="13">
    <source>
        <dbReference type="EMBL" id="KAJ1690420.1"/>
    </source>
</evidence>
<evidence type="ECO:0000256" key="5">
    <source>
        <dbReference type="ARBA" id="ARBA00022741"/>
    </source>
</evidence>
<evidence type="ECO:0000256" key="6">
    <source>
        <dbReference type="ARBA" id="ARBA00022777"/>
    </source>
</evidence>
<dbReference type="PROSITE" id="PS00108">
    <property type="entry name" value="PROTEIN_KINASE_ST"/>
    <property type="match status" value="1"/>
</dbReference>
<comment type="similarity">
    <text evidence="1">Belongs to the protein kinase superfamily. TKL Ser/Thr protein kinase family. RAF subfamily.</text>
</comment>
<dbReference type="InterPro" id="IPR011009">
    <property type="entry name" value="Kinase-like_dom_sf"/>
</dbReference>
<dbReference type="InterPro" id="IPR045865">
    <property type="entry name" value="ACT-like_dom_sf"/>
</dbReference>
<dbReference type="CDD" id="cd13999">
    <property type="entry name" value="STKc_MAP3K-like"/>
    <property type="match status" value="1"/>
</dbReference>
<dbReference type="PRINTS" id="PR00109">
    <property type="entry name" value="TYRKINASE"/>
</dbReference>
<evidence type="ECO:0000256" key="7">
    <source>
        <dbReference type="ARBA" id="ARBA00022840"/>
    </source>
</evidence>
<reference evidence="13" key="1">
    <citation type="journal article" date="2022" name="Cell">
        <title>Repeat-based holocentromeres influence genome architecture and karyotype evolution.</title>
        <authorList>
            <person name="Hofstatter P.G."/>
            <person name="Thangavel G."/>
            <person name="Lux T."/>
            <person name="Neumann P."/>
            <person name="Vondrak T."/>
            <person name="Novak P."/>
            <person name="Zhang M."/>
            <person name="Costa L."/>
            <person name="Castellani M."/>
            <person name="Scott A."/>
            <person name="Toegelov H."/>
            <person name="Fuchs J."/>
            <person name="Mata-Sucre Y."/>
            <person name="Dias Y."/>
            <person name="Vanzela A.L.L."/>
            <person name="Huettel B."/>
            <person name="Almeida C.C.S."/>
            <person name="Simkova H."/>
            <person name="Souza G."/>
            <person name="Pedrosa-Harand A."/>
            <person name="Macas J."/>
            <person name="Mayer K.F.X."/>
            <person name="Houben A."/>
            <person name="Marques A."/>
        </authorList>
    </citation>
    <scope>NUCLEOTIDE SEQUENCE</scope>
    <source>
        <strain evidence="13">RhyBre1mFocal</strain>
    </source>
</reference>
<dbReference type="InterPro" id="IPR002912">
    <property type="entry name" value="ACT_dom"/>
</dbReference>
<dbReference type="EC" id="2.7.11.1" evidence="2"/>
<keyword evidence="4" id="KW-0808">Transferase</keyword>
<dbReference type="GO" id="GO:0004674">
    <property type="term" value="F:protein serine/threonine kinase activity"/>
    <property type="evidence" value="ECO:0007669"/>
    <property type="project" value="UniProtKB-KW"/>
</dbReference>
<evidence type="ECO:0000256" key="1">
    <source>
        <dbReference type="ARBA" id="ARBA00010507"/>
    </source>
</evidence>
<comment type="catalytic activity">
    <reaction evidence="8">
        <text>L-threonyl-[protein] + ATP = O-phospho-L-threonyl-[protein] + ADP + H(+)</text>
        <dbReference type="Rhea" id="RHEA:46608"/>
        <dbReference type="Rhea" id="RHEA-COMP:11060"/>
        <dbReference type="Rhea" id="RHEA-COMP:11605"/>
        <dbReference type="ChEBI" id="CHEBI:15378"/>
        <dbReference type="ChEBI" id="CHEBI:30013"/>
        <dbReference type="ChEBI" id="CHEBI:30616"/>
        <dbReference type="ChEBI" id="CHEBI:61977"/>
        <dbReference type="ChEBI" id="CHEBI:456216"/>
        <dbReference type="EC" id="2.7.11.1"/>
    </reaction>
</comment>
<dbReference type="EMBL" id="JAMQYH010000004">
    <property type="protein sequence ID" value="KAJ1690420.1"/>
    <property type="molecule type" value="Genomic_DNA"/>
</dbReference>
<dbReference type="SUPFAM" id="SSF55021">
    <property type="entry name" value="ACT-like"/>
    <property type="match status" value="1"/>
</dbReference>
<name>A0A9Q0HM00_9POAL</name>
<sequence length="517" mass="58035">MAVEDTITAPREEKEMAGSPGRRRTKLDVFNAVLSHLSDSVAVSPQFEHSLLAHFNRLPLSYAMDFTVERAEDALTHIQLLEAARDPANCPSVSVRVVQGPRAIDNSTPKYWLNTNFEGLESNNDEKTVHARLMYEIIFSADDKPKVLNQLTSVLGALGLDIQEAHAYSTNDGFSLVVFVAVGWLDEETDQLKQALTNKIERVKVPEMKDEEQVLTSPHGNVIIPIDEQSVWEINFNLLRFGNKVASGSYGDLYKGTYCSQEVAIKVIKAEGINANVLREFSHEVSIMRKIRHKNVVQFIGACTRPMLCIVTEFMSGGSLYDYLHKENDFLKVPALLRVAIDVSKGMNYLHQNNIIHRDLKTANILMDENKVVKVADFGVARVKAQSGVMTAETGTYRWMAPEVIAHKLYDHKADVFSFGILLWELITGKVPYNDMTPVQAAIGVVQKGLRPTIPNETNSKLAELIEKCWQQDASLRPDFSQILEALNAISKEVGDNSEDRKTKSPRKLFSFMRNRN</sequence>
<gene>
    <name evidence="13" type="ORF">LUZ63_014575</name>
</gene>
<comment type="caution">
    <text evidence="13">The sequence shown here is derived from an EMBL/GenBank/DDBJ whole genome shotgun (WGS) entry which is preliminary data.</text>
</comment>
<evidence type="ECO:0000256" key="4">
    <source>
        <dbReference type="ARBA" id="ARBA00022679"/>
    </source>
</evidence>
<dbReference type="InterPro" id="IPR051681">
    <property type="entry name" value="Ser/Thr_Kinases-Pseudokinases"/>
</dbReference>
<evidence type="ECO:0000256" key="9">
    <source>
        <dbReference type="ARBA" id="ARBA00048679"/>
    </source>
</evidence>
<organism evidence="13 14">
    <name type="scientific">Rhynchospora breviuscula</name>
    <dbReference type="NCBI Taxonomy" id="2022672"/>
    <lineage>
        <taxon>Eukaryota</taxon>
        <taxon>Viridiplantae</taxon>
        <taxon>Streptophyta</taxon>
        <taxon>Embryophyta</taxon>
        <taxon>Tracheophyta</taxon>
        <taxon>Spermatophyta</taxon>
        <taxon>Magnoliopsida</taxon>
        <taxon>Liliopsida</taxon>
        <taxon>Poales</taxon>
        <taxon>Cyperaceae</taxon>
        <taxon>Cyperoideae</taxon>
        <taxon>Rhynchosporeae</taxon>
        <taxon>Rhynchospora</taxon>
    </lineage>
</organism>
<dbReference type="InterPro" id="IPR001245">
    <property type="entry name" value="Ser-Thr/Tyr_kinase_cat_dom"/>
</dbReference>
<dbReference type="PANTHER" id="PTHR44329:SF128">
    <property type="entry name" value="SERINE_THREONINE-PROTEIN KINASE STY46"/>
    <property type="match status" value="1"/>
</dbReference>
<dbReference type="GO" id="GO:0005524">
    <property type="term" value="F:ATP binding"/>
    <property type="evidence" value="ECO:0007669"/>
    <property type="project" value="UniProtKB-KW"/>
</dbReference>
<dbReference type="PROSITE" id="PS50011">
    <property type="entry name" value="PROTEIN_KINASE_DOM"/>
    <property type="match status" value="1"/>
</dbReference>
<protein>
    <recommendedName>
        <fullName evidence="2">non-specific serine/threonine protein kinase</fullName>
        <ecNumber evidence="2">2.7.11.1</ecNumber>
    </recommendedName>
</protein>
<dbReference type="AlphaFoldDB" id="A0A9Q0HM00"/>
<comment type="catalytic activity">
    <reaction evidence="9">
        <text>L-seryl-[protein] + ATP = O-phospho-L-seryl-[protein] + ADP + H(+)</text>
        <dbReference type="Rhea" id="RHEA:17989"/>
        <dbReference type="Rhea" id="RHEA-COMP:9863"/>
        <dbReference type="Rhea" id="RHEA-COMP:11604"/>
        <dbReference type="ChEBI" id="CHEBI:15378"/>
        <dbReference type="ChEBI" id="CHEBI:29999"/>
        <dbReference type="ChEBI" id="CHEBI:30616"/>
        <dbReference type="ChEBI" id="CHEBI:83421"/>
        <dbReference type="ChEBI" id="CHEBI:456216"/>
        <dbReference type="EC" id="2.7.11.1"/>
    </reaction>
</comment>
<dbReference type="Proteomes" id="UP001151287">
    <property type="component" value="Unassembled WGS sequence"/>
</dbReference>
<keyword evidence="7" id="KW-0067">ATP-binding</keyword>
<feature type="domain" description="Protein kinase" evidence="11">
    <location>
        <begin position="239"/>
        <end position="490"/>
    </location>
</feature>
<keyword evidence="6" id="KW-0418">Kinase</keyword>
<accession>A0A9Q0HM00</accession>
<keyword evidence="5" id="KW-0547">Nucleotide-binding</keyword>
<keyword evidence="14" id="KW-1185">Reference proteome</keyword>
<evidence type="ECO:0000256" key="10">
    <source>
        <dbReference type="SAM" id="MobiDB-lite"/>
    </source>
</evidence>
<feature type="domain" description="ACT" evidence="12">
    <location>
        <begin position="136"/>
        <end position="210"/>
    </location>
</feature>
<dbReference type="SMART" id="SM00220">
    <property type="entry name" value="S_TKc"/>
    <property type="match status" value="1"/>
</dbReference>
<evidence type="ECO:0000256" key="8">
    <source>
        <dbReference type="ARBA" id="ARBA00047899"/>
    </source>
</evidence>